<dbReference type="Proteomes" id="UP000247409">
    <property type="component" value="Unassembled WGS sequence"/>
</dbReference>
<accession>A0A2V3IG49</accession>
<name>A0A2V3IG49_9FLOR</name>
<keyword evidence="2" id="KW-1185">Reference proteome</keyword>
<protein>
    <submittedName>
        <fullName evidence="1">Uncharacterized protein</fullName>
    </submittedName>
</protein>
<organism evidence="1 2">
    <name type="scientific">Gracilariopsis chorda</name>
    <dbReference type="NCBI Taxonomy" id="448386"/>
    <lineage>
        <taxon>Eukaryota</taxon>
        <taxon>Rhodophyta</taxon>
        <taxon>Florideophyceae</taxon>
        <taxon>Rhodymeniophycidae</taxon>
        <taxon>Gracilariales</taxon>
        <taxon>Gracilariaceae</taxon>
        <taxon>Gracilariopsis</taxon>
    </lineage>
</organism>
<reference evidence="1 2" key="1">
    <citation type="journal article" date="2018" name="Mol. Biol. Evol.">
        <title>Analysis of the draft genome of the red seaweed Gracilariopsis chorda provides insights into genome size evolution in Rhodophyta.</title>
        <authorList>
            <person name="Lee J."/>
            <person name="Yang E.C."/>
            <person name="Graf L."/>
            <person name="Yang J.H."/>
            <person name="Qiu H."/>
            <person name="Zel Zion U."/>
            <person name="Chan C.X."/>
            <person name="Stephens T.G."/>
            <person name="Weber A.P.M."/>
            <person name="Boo G.H."/>
            <person name="Boo S.M."/>
            <person name="Kim K.M."/>
            <person name="Shin Y."/>
            <person name="Jung M."/>
            <person name="Lee S.J."/>
            <person name="Yim H.S."/>
            <person name="Lee J.H."/>
            <person name="Bhattacharya D."/>
            <person name="Yoon H.S."/>
        </authorList>
    </citation>
    <scope>NUCLEOTIDE SEQUENCE [LARGE SCALE GENOMIC DNA]</scope>
    <source>
        <strain evidence="1 2">SKKU-2015</strain>
        <tissue evidence="1">Whole body</tissue>
    </source>
</reference>
<gene>
    <name evidence="1" type="ORF">BWQ96_09262</name>
</gene>
<evidence type="ECO:0000313" key="1">
    <source>
        <dbReference type="EMBL" id="PXF41022.1"/>
    </source>
</evidence>
<comment type="caution">
    <text evidence="1">The sequence shown here is derived from an EMBL/GenBank/DDBJ whole genome shotgun (WGS) entry which is preliminary data.</text>
</comment>
<proteinExistence type="predicted"/>
<evidence type="ECO:0000313" key="2">
    <source>
        <dbReference type="Proteomes" id="UP000247409"/>
    </source>
</evidence>
<sequence>MVYSPAVAAINPKLGSHGPALREWKSFRADKPLASDRLSRLEPGNPGSKSPTIITTAEADIIPNAERIITPGHPTCFIMTDEFFHPIGDKNYTVDDAPEEEWYGHDDAFGEEPAPADAVAGPLTGANDTAALPITTIPAPTFGVAPRPSVTAAPMDVTPASGTAAPAMPSETAKAALSAEVRAAVISQILSCAGVANASSGDLTQMREALISQLTNAGNQQEALGGPSS</sequence>
<dbReference type="EMBL" id="NBIV01000243">
    <property type="protein sequence ID" value="PXF41022.1"/>
    <property type="molecule type" value="Genomic_DNA"/>
</dbReference>
<dbReference type="AlphaFoldDB" id="A0A2V3IG49"/>